<evidence type="ECO:0000313" key="1">
    <source>
        <dbReference type="EMBL" id="MDG6779589.1"/>
    </source>
</evidence>
<reference evidence="1" key="1">
    <citation type="submission" date="2023-04" db="EMBL/GenBank/DDBJ databases">
        <title>Characterization and analysis of the complete genome of Gordonia rubripertincta 112, the degrader of aromatic and aliphatic compounds.</title>
        <authorList>
            <person name="Frantsuzova E."/>
            <person name="Bogun A."/>
            <person name="Delegan Y."/>
        </authorList>
    </citation>
    <scope>NUCLEOTIDE SEQUENCE</scope>
    <source>
        <strain evidence="1">112</strain>
    </source>
</reference>
<dbReference type="AlphaFoldDB" id="A0AAW6R2V8"/>
<dbReference type="EMBL" id="JARUXG010000001">
    <property type="protein sequence ID" value="MDG6779589.1"/>
    <property type="molecule type" value="Genomic_DNA"/>
</dbReference>
<organism evidence="1">
    <name type="scientific">Gordonia rubripertincta</name>
    <name type="common">Rhodococcus corallinus</name>
    <dbReference type="NCBI Taxonomy" id="36822"/>
    <lineage>
        <taxon>Bacteria</taxon>
        <taxon>Bacillati</taxon>
        <taxon>Actinomycetota</taxon>
        <taxon>Actinomycetes</taxon>
        <taxon>Mycobacteriales</taxon>
        <taxon>Gordoniaceae</taxon>
        <taxon>Gordonia</taxon>
    </lineage>
</organism>
<dbReference type="RefSeq" id="WP_168432605.1">
    <property type="nucleotide sequence ID" value="NZ_CP178556.1"/>
</dbReference>
<name>A0AAW6R2V8_GORRU</name>
<comment type="caution">
    <text evidence="1">The sequence shown here is derived from an EMBL/GenBank/DDBJ whole genome shotgun (WGS) entry which is preliminary data.</text>
</comment>
<accession>A0AAW6R2V8</accession>
<protein>
    <submittedName>
        <fullName evidence="1">Uncharacterized protein</fullName>
    </submittedName>
</protein>
<gene>
    <name evidence="1" type="ORF">QBL07_01950</name>
</gene>
<proteinExistence type="predicted"/>
<sequence length="136" mass="15987">MPVYGPTRPCACCQLPFRPLDLPYHDEGNRQLECTQCIEHRAKPDQKLVDHNNKLLDAYINAVERSKYLERQLDRTEAAIKPVSATASRRYRVLDSIDSLLKKRPDEDDEDFTNKLLDKVYELLGDWRADERRNRK</sequence>